<evidence type="ECO:0008006" key="4">
    <source>
        <dbReference type="Google" id="ProtNLM"/>
    </source>
</evidence>
<proteinExistence type="predicted"/>
<evidence type="ECO:0000256" key="1">
    <source>
        <dbReference type="SAM" id="Phobius"/>
    </source>
</evidence>
<sequence length="145" mass="16670">MATVVIKRSWNWFGLARNFKIDANGQFLDKIANNQTKAYQFLPGKHELQVNMDKLKSPVFEFEIAEEETIQLQTGIDMAYIVISNVITFIAMIVGFIVAIIIGTAARNFTIALVLMLLWLVIVIGVMMALQYTVFRNKMYYIRRI</sequence>
<comment type="caution">
    <text evidence="2">The sequence shown here is derived from an EMBL/GenBank/DDBJ whole genome shotgun (WGS) entry which is preliminary data.</text>
</comment>
<gene>
    <name evidence="2" type="ORF">FEZ08_07800</name>
</gene>
<reference evidence="2 3" key="1">
    <citation type="submission" date="2019-05" db="EMBL/GenBank/DDBJ databases">
        <title>Culicoidintestinum kansasii gen. nov., sp. nov. from the gastrointestinal tract of the biting midge, Culicoides sonorensis.</title>
        <authorList>
            <person name="Neupane S."/>
            <person name="Ghosh A."/>
            <person name="Gunther S."/>
            <person name="Martin K."/>
            <person name="Zurek L."/>
        </authorList>
    </citation>
    <scope>NUCLEOTIDE SEQUENCE [LARGE SCALE GENOMIC DNA]</scope>
    <source>
        <strain evidence="2 3">CS-1</strain>
    </source>
</reference>
<evidence type="ECO:0000313" key="3">
    <source>
        <dbReference type="Proteomes" id="UP000306912"/>
    </source>
</evidence>
<dbReference type="RefSeq" id="WP_138191168.1">
    <property type="nucleotide sequence ID" value="NZ_VBWP01000006.1"/>
</dbReference>
<name>A0A5R8QCV8_9FIRM</name>
<dbReference type="InParanoid" id="A0A5R8QCV8"/>
<dbReference type="AlphaFoldDB" id="A0A5R8QCV8"/>
<feature type="transmembrane region" description="Helical" evidence="1">
    <location>
        <begin position="79"/>
        <end position="103"/>
    </location>
</feature>
<protein>
    <recommendedName>
        <fullName evidence="4">DUF2846 domain-containing protein</fullName>
    </recommendedName>
</protein>
<dbReference type="Proteomes" id="UP000306912">
    <property type="component" value="Unassembled WGS sequence"/>
</dbReference>
<keyword evidence="3" id="KW-1185">Reference proteome</keyword>
<dbReference type="EMBL" id="VBWP01000006">
    <property type="protein sequence ID" value="TLG72942.1"/>
    <property type="molecule type" value="Genomic_DNA"/>
</dbReference>
<keyword evidence="1" id="KW-0472">Membrane</keyword>
<feature type="transmembrane region" description="Helical" evidence="1">
    <location>
        <begin position="109"/>
        <end position="135"/>
    </location>
</feature>
<organism evidence="2 3">
    <name type="scientific">Culicoidibacter larvae</name>
    <dbReference type="NCBI Taxonomy" id="2579976"/>
    <lineage>
        <taxon>Bacteria</taxon>
        <taxon>Bacillati</taxon>
        <taxon>Bacillota</taxon>
        <taxon>Culicoidibacteria</taxon>
        <taxon>Culicoidibacterales</taxon>
        <taxon>Culicoidibacteraceae</taxon>
        <taxon>Culicoidibacter</taxon>
    </lineage>
</organism>
<evidence type="ECO:0000313" key="2">
    <source>
        <dbReference type="EMBL" id="TLG72942.1"/>
    </source>
</evidence>
<keyword evidence="1" id="KW-0812">Transmembrane</keyword>
<keyword evidence="1" id="KW-1133">Transmembrane helix</keyword>
<accession>A0A5R8QCV8</accession>